<evidence type="ECO:0000313" key="1">
    <source>
        <dbReference type="EMBL" id="SFI15681.1"/>
    </source>
</evidence>
<dbReference type="RefSeq" id="WP_075444540.1">
    <property type="nucleotide sequence ID" value="NZ_FOQK01000018.1"/>
</dbReference>
<proteinExistence type="predicted"/>
<organism evidence="1 2">
    <name type="scientific">Selenomonas ruminantium</name>
    <dbReference type="NCBI Taxonomy" id="971"/>
    <lineage>
        <taxon>Bacteria</taxon>
        <taxon>Bacillati</taxon>
        <taxon>Bacillota</taxon>
        <taxon>Negativicutes</taxon>
        <taxon>Selenomonadales</taxon>
        <taxon>Selenomonadaceae</taxon>
        <taxon>Selenomonas</taxon>
    </lineage>
</organism>
<dbReference type="Proteomes" id="UP000183639">
    <property type="component" value="Unassembled WGS sequence"/>
</dbReference>
<accession>A0A1I3FXP0</accession>
<name>A0A1I3FXP0_SELRU</name>
<gene>
    <name evidence="1" type="ORF">SAMN04487861_1181</name>
</gene>
<dbReference type="EMBL" id="FOQK01000018">
    <property type="protein sequence ID" value="SFI15681.1"/>
    <property type="molecule type" value="Genomic_DNA"/>
</dbReference>
<dbReference type="AlphaFoldDB" id="A0A1I3FXP0"/>
<sequence length="142" mass="16214">MARYANLETGEIEEGELARKGDRIIRKESLQYIKLGLQFVRLHEYPKELTKTEQRVMHYVLDHNHLRGKDNAILTGNNHEIKKATDLGVAAGIKDKRQGRKAVESLVGKGLIAKYGGKFHLNWRIGTIGQDTILKEIHNLFQ</sequence>
<evidence type="ECO:0000313" key="2">
    <source>
        <dbReference type="Proteomes" id="UP000183639"/>
    </source>
</evidence>
<protein>
    <submittedName>
        <fullName evidence="1">Uncharacterized protein</fullName>
    </submittedName>
</protein>
<reference evidence="1 2" key="1">
    <citation type="submission" date="2016-10" db="EMBL/GenBank/DDBJ databases">
        <authorList>
            <person name="de Groot N.N."/>
        </authorList>
    </citation>
    <scope>NUCLEOTIDE SEQUENCE [LARGE SCALE GENOMIC DNA]</scope>
    <source>
        <strain evidence="1 2">Z108</strain>
    </source>
</reference>